<dbReference type="SUPFAM" id="SSF51621">
    <property type="entry name" value="Phosphoenolpyruvate/pyruvate domain"/>
    <property type="match status" value="1"/>
</dbReference>
<dbReference type="InterPro" id="IPR040442">
    <property type="entry name" value="Pyrv_kinase-like_dom_sf"/>
</dbReference>
<dbReference type="InterPro" id="IPR015813">
    <property type="entry name" value="Pyrv/PenolPyrv_kinase-like_dom"/>
</dbReference>
<dbReference type="PIRSF" id="PIRSF000388">
    <property type="entry name" value="Pantoate_hydroxy_MeTrfase"/>
    <property type="match status" value="1"/>
</dbReference>
<dbReference type="GO" id="GO:0005737">
    <property type="term" value="C:cytoplasm"/>
    <property type="evidence" value="ECO:0007669"/>
    <property type="project" value="UniProtKB-SubCell"/>
</dbReference>
<evidence type="ECO:0000256" key="1">
    <source>
        <dbReference type="ARBA" id="ARBA00005033"/>
    </source>
</evidence>
<sequence>MSNLRLLVPDWLIGVFISLSQGAPKERGTQMSMQRKKVTTRTLQKWKLAKEPIAMITAYDFPSAKMAEQAGADIILVGDSLGMVVLGYDSTIPVTLDDMIHHTKAVTRGVSRAMVITDLPFMVAHLSKDEVLRAGARIMQEARAYGVKLEGGSEVLENVKALTTAGIPVMAHLGLTPQSVNQLGGYLIQGKDAKSAERILTEAKRLEEAGAFALVLECVPEELARVITESLDIPVIGIGAGRFCDGQVLVFHDILQMGGERIPSFVKTYAQVGKTMVDAIQAYVQDVKQRRFPEEKHVTHWSETMSVVYGVSEGK</sequence>
<comment type="cofactor">
    <cofactor evidence="7 10">
        <name>Mg(2+)</name>
        <dbReference type="ChEBI" id="CHEBI:18420"/>
    </cofactor>
    <text evidence="7 10">Binds 1 Mg(2+) ion per subunit.</text>
</comment>
<dbReference type="NCBIfam" id="TIGR00222">
    <property type="entry name" value="panB"/>
    <property type="match status" value="1"/>
</dbReference>
<keyword evidence="4 7" id="KW-0566">Pantothenate biosynthesis</keyword>
<dbReference type="NCBIfam" id="NF001452">
    <property type="entry name" value="PRK00311.1"/>
    <property type="match status" value="1"/>
</dbReference>
<comment type="pathway">
    <text evidence="1 7">Cofactor biosynthesis; (R)-pantothenate biosynthesis; (R)-pantoate from 3-methyl-2-oxobutanoate: step 1/2.</text>
</comment>
<evidence type="ECO:0000313" key="12">
    <source>
        <dbReference type="Proteomes" id="UP000199545"/>
    </source>
</evidence>
<dbReference type="CDD" id="cd06557">
    <property type="entry name" value="KPHMT-like"/>
    <property type="match status" value="1"/>
</dbReference>
<comment type="similarity">
    <text evidence="2 7">Belongs to the PanB family.</text>
</comment>
<evidence type="ECO:0000256" key="8">
    <source>
        <dbReference type="PIRSR" id="PIRSR000388-1"/>
    </source>
</evidence>
<dbReference type="GO" id="GO:0015940">
    <property type="term" value="P:pantothenate biosynthetic process"/>
    <property type="evidence" value="ECO:0007669"/>
    <property type="project" value="UniProtKB-UniRule"/>
</dbReference>
<proteinExistence type="inferred from homology"/>
<feature type="binding site" evidence="7 10">
    <location>
        <position position="150"/>
    </location>
    <ligand>
        <name>Mg(2+)</name>
        <dbReference type="ChEBI" id="CHEBI:18420"/>
    </ligand>
</feature>
<dbReference type="GO" id="GO:0008168">
    <property type="term" value="F:methyltransferase activity"/>
    <property type="evidence" value="ECO:0007669"/>
    <property type="project" value="UniProtKB-KW"/>
</dbReference>
<dbReference type="Gene3D" id="3.20.20.60">
    <property type="entry name" value="Phosphoenolpyruvate-binding domains"/>
    <property type="match status" value="1"/>
</dbReference>
<dbReference type="FunFam" id="3.20.20.60:FF:000003">
    <property type="entry name" value="3-methyl-2-oxobutanoate hydroxymethyltransferase"/>
    <property type="match status" value="1"/>
</dbReference>
<dbReference type="EMBL" id="FORR01000013">
    <property type="protein sequence ID" value="SFJ59259.1"/>
    <property type="molecule type" value="Genomic_DNA"/>
</dbReference>
<feature type="binding site" evidence="7 9">
    <location>
        <position position="148"/>
    </location>
    <ligand>
        <name>3-methyl-2-oxobutanoate</name>
        <dbReference type="ChEBI" id="CHEBI:11851"/>
    </ligand>
</feature>
<feature type="binding site" evidence="7 10">
    <location>
        <position position="118"/>
    </location>
    <ligand>
        <name>Mg(2+)</name>
        <dbReference type="ChEBI" id="CHEBI:18420"/>
    </ligand>
</feature>
<evidence type="ECO:0000256" key="3">
    <source>
        <dbReference type="ARBA" id="ARBA00011424"/>
    </source>
</evidence>
<gene>
    <name evidence="7" type="primary">panB</name>
    <name evidence="11" type="ORF">SAMN05421852_11385</name>
</gene>
<evidence type="ECO:0000256" key="7">
    <source>
        <dbReference type="HAMAP-Rule" id="MF_00156"/>
    </source>
</evidence>
<dbReference type="Proteomes" id="UP000199545">
    <property type="component" value="Unassembled WGS sequence"/>
</dbReference>
<keyword evidence="12" id="KW-1185">Reference proteome</keyword>
<feature type="binding site" evidence="7 9">
    <location>
        <position position="118"/>
    </location>
    <ligand>
        <name>3-methyl-2-oxobutanoate</name>
        <dbReference type="ChEBI" id="CHEBI:11851"/>
    </ligand>
</feature>
<dbReference type="HAMAP" id="MF_00156">
    <property type="entry name" value="PanB"/>
    <property type="match status" value="1"/>
</dbReference>
<dbReference type="Pfam" id="PF02548">
    <property type="entry name" value="Pantoate_transf"/>
    <property type="match status" value="1"/>
</dbReference>
<comment type="function">
    <text evidence="6 7">Catalyzes the reversible reaction in which hydroxymethyl group from 5,10-methylenetetrahydrofolate is transferred onto alpha-ketoisovalerate to form ketopantoate.</text>
</comment>
<dbReference type="UniPathway" id="UPA00028">
    <property type="reaction ID" value="UER00003"/>
</dbReference>
<protein>
    <recommendedName>
        <fullName evidence="7">3-methyl-2-oxobutanoate hydroxymethyltransferase</fullName>
        <ecNumber evidence="7">2.1.2.11</ecNumber>
    </recommendedName>
    <alternativeName>
        <fullName evidence="7">Ketopantoate hydroxymethyltransferase</fullName>
        <shortName evidence="7">KPHMT</shortName>
    </alternativeName>
</protein>
<dbReference type="GO" id="GO:0000287">
    <property type="term" value="F:magnesium ion binding"/>
    <property type="evidence" value="ECO:0007669"/>
    <property type="project" value="TreeGrafter"/>
</dbReference>
<accession>A0A1I3SND7</accession>
<organism evidence="11 12">
    <name type="scientific">Thermoflavimicrobium dichotomicum</name>
    <dbReference type="NCBI Taxonomy" id="46223"/>
    <lineage>
        <taxon>Bacteria</taxon>
        <taxon>Bacillati</taxon>
        <taxon>Bacillota</taxon>
        <taxon>Bacilli</taxon>
        <taxon>Bacillales</taxon>
        <taxon>Thermoactinomycetaceae</taxon>
        <taxon>Thermoflavimicrobium</taxon>
    </lineage>
</organism>
<comment type="catalytic activity">
    <reaction evidence="7">
        <text>(6R)-5,10-methylene-5,6,7,8-tetrahydrofolate + 3-methyl-2-oxobutanoate + H2O = 2-dehydropantoate + (6S)-5,6,7,8-tetrahydrofolate</text>
        <dbReference type="Rhea" id="RHEA:11824"/>
        <dbReference type="ChEBI" id="CHEBI:11561"/>
        <dbReference type="ChEBI" id="CHEBI:11851"/>
        <dbReference type="ChEBI" id="CHEBI:15377"/>
        <dbReference type="ChEBI" id="CHEBI:15636"/>
        <dbReference type="ChEBI" id="CHEBI:57453"/>
        <dbReference type="EC" id="2.1.2.11"/>
    </reaction>
</comment>
<dbReference type="InterPro" id="IPR003700">
    <property type="entry name" value="Pantoate_hydroxy_MeTrfase"/>
</dbReference>
<dbReference type="STRING" id="46223.SAMN05421852_11385"/>
<dbReference type="GO" id="GO:0032259">
    <property type="term" value="P:methylation"/>
    <property type="evidence" value="ECO:0007669"/>
    <property type="project" value="UniProtKB-KW"/>
</dbReference>
<feature type="binding site" evidence="7 9">
    <location>
        <begin position="79"/>
        <end position="80"/>
    </location>
    <ligand>
        <name>3-methyl-2-oxobutanoate</name>
        <dbReference type="ChEBI" id="CHEBI:11851"/>
    </ligand>
</feature>
<reference evidence="11 12" key="1">
    <citation type="submission" date="2016-10" db="EMBL/GenBank/DDBJ databases">
        <authorList>
            <person name="de Groot N.N."/>
        </authorList>
    </citation>
    <scope>NUCLEOTIDE SEQUENCE [LARGE SCALE GENOMIC DNA]</scope>
    <source>
        <strain evidence="11 12">DSM 44778</strain>
    </source>
</reference>
<comment type="subcellular location">
    <subcellularLocation>
        <location evidence="7">Cytoplasm</location>
    </subcellularLocation>
</comment>
<dbReference type="PANTHER" id="PTHR20881:SF0">
    <property type="entry name" value="3-METHYL-2-OXOBUTANOATE HYDROXYMETHYLTRANSFERASE"/>
    <property type="match status" value="1"/>
</dbReference>
<evidence type="ECO:0000256" key="9">
    <source>
        <dbReference type="PIRSR" id="PIRSR000388-2"/>
    </source>
</evidence>
<keyword evidence="5 7" id="KW-0808">Transferase</keyword>
<keyword evidence="7 10" id="KW-0479">Metal-binding</keyword>
<evidence type="ECO:0000256" key="2">
    <source>
        <dbReference type="ARBA" id="ARBA00008676"/>
    </source>
</evidence>
<dbReference type="PANTHER" id="PTHR20881">
    <property type="entry name" value="3-METHYL-2-OXOBUTANOATE HYDROXYMETHYLTRANSFERASE"/>
    <property type="match status" value="1"/>
</dbReference>
<name>A0A1I3SND7_9BACL</name>
<evidence type="ECO:0000256" key="5">
    <source>
        <dbReference type="ARBA" id="ARBA00022679"/>
    </source>
</evidence>
<evidence type="ECO:0000256" key="6">
    <source>
        <dbReference type="ARBA" id="ARBA00056497"/>
    </source>
</evidence>
<keyword evidence="11" id="KW-0489">Methyltransferase</keyword>
<keyword evidence="7" id="KW-0963">Cytoplasm</keyword>
<feature type="binding site" evidence="7 10">
    <location>
        <position position="79"/>
    </location>
    <ligand>
        <name>Mg(2+)</name>
        <dbReference type="ChEBI" id="CHEBI:18420"/>
    </ligand>
</feature>
<comment type="subunit">
    <text evidence="3 7">Homodecamer; pentamer of dimers.</text>
</comment>
<keyword evidence="7 10" id="KW-0460">Magnesium</keyword>
<dbReference type="EC" id="2.1.2.11" evidence="7"/>
<evidence type="ECO:0000313" key="11">
    <source>
        <dbReference type="EMBL" id="SFJ59259.1"/>
    </source>
</evidence>
<evidence type="ECO:0000256" key="4">
    <source>
        <dbReference type="ARBA" id="ARBA00022655"/>
    </source>
</evidence>
<dbReference type="AlphaFoldDB" id="A0A1I3SND7"/>
<dbReference type="GO" id="GO:0003864">
    <property type="term" value="F:3-methyl-2-oxobutanoate hydroxymethyltransferase activity"/>
    <property type="evidence" value="ECO:0007669"/>
    <property type="project" value="UniProtKB-UniRule"/>
</dbReference>
<evidence type="ECO:0000256" key="10">
    <source>
        <dbReference type="PIRSR" id="PIRSR000388-3"/>
    </source>
</evidence>
<feature type="active site" description="Proton acceptor" evidence="7 8">
    <location>
        <position position="217"/>
    </location>
</feature>